<accession>A0A7J5ZQL5</accession>
<comment type="caution">
    <text evidence="2">The sequence shown here is derived from an EMBL/GenBank/DDBJ whole genome shotgun (WGS) entry which is preliminary data.</text>
</comment>
<sequence>MLIERQESMGEYREAFEKLQYEVRMLEARATAQQHLLENERKAHRNCQMNWKAYKEILLRTWTNLNLENKKKQEELKEALIKLSEEKSERLQEKEHAMKQISDLVKLNQQLRQELEMTGVQELKETQKCKIPKGKLWINSKIADRTREPWKRQCGMFKRNERRLFPLKAWLNKQIKKGKIAEDQEPLISDEDKSVENTETKEPWKRLCGMLKRKAQRLFPLKPWLNIQIKKDLSLISVEECGEHRDKGPSLSTCVTPRCNDQCGIQVRVIHLLSSQPHSFTTHSPCKRKRKMSKCEQAVGYVIA</sequence>
<keyword evidence="1" id="KW-0175">Coiled coil</keyword>
<dbReference type="EMBL" id="JAAGNN010000027">
    <property type="protein sequence ID" value="KAF4071518.1"/>
    <property type="molecule type" value="Genomic_DNA"/>
</dbReference>
<evidence type="ECO:0000256" key="1">
    <source>
        <dbReference type="SAM" id="Coils"/>
    </source>
</evidence>
<feature type="coiled-coil region" evidence="1">
    <location>
        <begin position="66"/>
        <end position="114"/>
    </location>
</feature>
<dbReference type="Proteomes" id="UP000593565">
    <property type="component" value="Unassembled WGS sequence"/>
</dbReference>
<keyword evidence="3" id="KW-1185">Reference proteome</keyword>
<dbReference type="AlphaFoldDB" id="A0A7J5ZQL5"/>
<proteinExistence type="predicted"/>
<organism evidence="2 3">
    <name type="scientific">Ameiurus melas</name>
    <name type="common">Black bullhead</name>
    <name type="synonym">Silurus melas</name>
    <dbReference type="NCBI Taxonomy" id="219545"/>
    <lineage>
        <taxon>Eukaryota</taxon>
        <taxon>Metazoa</taxon>
        <taxon>Chordata</taxon>
        <taxon>Craniata</taxon>
        <taxon>Vertebrata</taxon>
        <taxon>Euteleostomi</taxon>
        <taxon>Actinopterygii</taxon>
        <taxon>Neopterygii</taxon>
        <taxon>Teleostei</taxon>
        <taxon>Ostariophysi</taxon>
        <taxon>Siluriformes</taxon>
        <taxon>Ictaluridae</taxon>
        <taxon>Ameiurus</taxon>
    </lineage>
</organism>
<name>A0A7J5ZQL5_AMEME</name>
<protein>
    <submittedName>
        <fullName evidence="2">Uncharacterized protein</fullName>
    </submittedName>
</protein>
<reference evidence="2 3" key="1">
    <citation type="submission" date="2020-02" db="EMBL/GenBank/DDBJ databases">
        <title>A chromosome-scale genome assembly of the black bullhead catfish (Ameiurus melas).</title>
        <authorList>
            <person name="Wen M."/>
            <person name="Zham M."/>
            <person name="Cabau C."/>
            <person name="Klopp C."/>
            <person name="Donnadieu C."/>
            <person name="Roques C."/>
            <person name="Bouchez O."/>
            <person name="Lampietro C."/>
            <person name="Jouanno E."/>
            <person name="Herpin A."/>
            <person name="Louis A."/>
            <person name="Berthelot C."/>
            <person name="Parey E."/>
            <person name="Roest-Crollius H."/>
            <person name="Braasch I."/>
            <person name="Postlethwait J."/>
            <person name="Robinson-Rechavi M."/>
            <person name="Echchiki A."/>
            <person name="Begum T."/>
            <person name="Montfort J."/>
            <person name="Schartl M."/>
            <person name="Bobe J."/>
            <person name="Guiguen Y."/>
        </authorList>
    </citation>
    <scope>NUCLEOTIDE SEQUENCE [LARGE SCALE GENOMIC DNA]</scope>
    <source>
        <strain evidence="2">M_S1</strain>
        <tissue evidence="2">Blood</tissue>
    </source>
</reference>
<evidence type="ECO:0000313" key="2">
    <source>
        <dbReference type="EMBL" id="KAF4071518.1"/>
    </source>
</evidence>
<evidence type="ECO:0000313" key="3">
    <source>
        <dbReference type="Proteomes" id="UP000593565"/>
    </source>
</evidence>
<gene>
    <name evidence="2" type="ORF">AMELA_G00274210</name>
</gene>